<accession>A0A1Z5RJR5</accession>
<dbReference type="STRING" id="4558.A0A1Z5RJR5"/>
<proteinExistence type="predicted"/>
<feature type="region of interest" description="Disordered" evidence="1">
    <location>
        <begin position="1"/>
        <end position="35"/>
    </location>
</feature>
<sequence>MMCSADSSDHEAPHGATSPPVKVCPDSQEHFSSSSSVPTAHRHCIIVDSGATFHATGDLGVLSLDADKQSSARDRGAAGDCAANFHRRDGTVLPVAGVGTVEARDKNVLVPGVRYVPKLDPGLTLVSVQQLSASGFLVLFCGAFCYVTDVDNGGSIVGKGSLSDDDGFYHLDFLRVPQYATTTTVEDGKQMGCAAA</sequence>
<reference evidence="2 3" key="1">
    <citation type="journal article" date="2009" name="Nature">
        <title>The Sorghum bicolor genome and the diversification of grasses.</title>
        <authorList>
            <person name="Paterson A.H."/>
            <person name="Bowers J.E."/>
            <person name="Bruggmann R."/>
            <person name="Dubchak I."/>
            <person name="Grimwood J."/>
            <person name="Gundlach H."/>
            <person name="Haberer G."/>
            <person name="Hellsten U."/>
            <person name="Mitros T."/>
            <person name="Poliakov A."/>
            <person name="Schmutz J."/>
            <person name="Spannagl M."/>
            <person name="Tang H."/>
            <person name="Wang X."/>
            <person name="Wicker T."/>
            <person name="Bharti A.K."/>
            <person name="Chapman J."/>
            <person name="Feltus F.A."/>
            <person name="Gowik U."/>
            <person name="Grigoriev I.V."/>
            <person name="Lyons E."/>
            <person name="Maher C.A."/>
            <person name="Martis M."/>
            <person name="Narechania A."/>
            <person name="Otillar R.P."/>
            <person name="Penning B.W."/>
            <person name="Salamov A.A."/>
            <person name="Wang Y."/>
            <person name="Zhang L."/>
            <person name="Carpita N.C."/>
            <person name="Freeling M."/>
            <person name="Gingle A.R."/>
            <person name="Hash C.T."/>
            <person name="Keller B."/>
            <person name="Klein P."/>
            <person name="Kresovich S."/>
            <person name="McCann M.C."/>
            <person name="Ming R."/>
            <person name="Peterson D.G."/>
            <person name="Mehboob-ur-Rahman"/>
            <person name="Ware D."/>
            <person name="Westhoff P."/>
            <person name="Mayer K.F."/>
            <person name="Messing J."/>
            <person name="Rokhsar D.S."/>
        </authorList>
    </citation>
    <scope>NUCLEOTIDE SEQUENCE [LARGE SCALE GENOMIC DNA]</scope>
    <source>
        <strain evidence="3">cv. BTx623</strain>
    </source>
</reference>
<dbReference type="OMA" id="GRCHVKD"/>
<reference evidence="3" key="2">
    <citation type="journal article" date="2018" name="Plant J.">
        <title>The Sorghum bicolor reference genome: improved assembly, gene annotations, a transcriptome atlas, and signatures of genome organization.</title>
        <authorList>
            <person name="McCormick R.F."/>
            <person name="Truong S.K."/>
            <person name="Sreedasyam A."/>
            <person name="Jenkins J."/>
            <person name="Shu S."/>
            <person name="Sims D."/>
            <person name="Kennedy M."/>
            <person name="Amirebrahimi M."/>
            <person name="Weers B.D."/>
            <person name="McKinley B."/>
            <person name="Mattison A."/>
            <person name="Morishige D.T."/>
            <person name="Grimwood J."/>
            <person name="Schmutz J."/>
            <person name="Mullet J.E."/>
        </authorList>
    </citation>
    <scope>NUCLEOTIDE SEQUENCE [LARGE SCALE GENOMIC DNA]</scope>
    <source>
        <strain evidence="3">cv. BTx623</strain>
    </source>
</reference>
<evidence type="ECO:0000313" key="2">
    <source>
        <dbReference type="EMBL" id="OQU84003.1"/>
    </source>
</evidence>
<organism evidence="2 3">
    <name type="scientific">Sorghum bicolor</name>
    <name type="common">Sorghum</name>
    <name type="synonym">Sorghum vulgare</name>
    <dbReference type="NCBI Taxonomy" id="4558"/>
    <lineage>
        <taxon>Eukaryota</taxon>
        <taxon>Viridiplantae</taxon>
        <taxon>Streptophyta</taxon>
        <taxon>Embryophyta</taxon>
        <taxon>Tracheophyta</taxon>
        <taxon>Spermatophyta</taxon>
        <taxon>Magnoliopsida</taxon>
        <taxon>Liliopsida</taxon>
        <taxon>Poales</taxon>
        <taxon>Poaceae</taxon>
        <taxon>PACMAD clade</taxon>
        <taxon>Panicoideae</taxon>
        <taxon>Andropogonodae</taxon>
        <taxon>Andropogoneae</taxon>
        <taxon>Sorghinae</taxon>
        <taxon>Sorghum</taxon>
    </lineage>
</organism>
<dbReference type="Gramene" id="OQU84003">
    <property type="protein sequence ID" value="OQU84003"/>
    <property type="gene ID" value="SORBI_3005G213766"/>
</dbReference>
<evidence type="ECO:0000313" key="3">
    <source>
        <dbReference type="Proteomes" id="UP000000768"/>
    </source>
</evidence>
<name>A0A1Z5RJR5_SORBI</name>
<evidence type="ECO:0000256" key="1">
    <source>
        <dbReference type="SAM" id="MobiDB-lite"/>
    </source>
</evidence>
<dbReference type="Proteomes" id="UP000000768">
    <property type="component" value="Chromosome 5"/>
</dbReference>
<keyword evidence="3" id="KW-1185">Reference proteome</keyword>
<protein>
    <submittedName>
        <fullName evidence="2">Uncharacterized protein</fullName>
    </submittedName>
</protein>
<dbReference type="EMBL" id="CM000764">
    <property type="protein sequence ID" value="OQU84003.1"/>
    <property type="molecule type" value="Genomic_DNA"/>
</dbReference>
<dbReference type="InParanoid" id="A0A1Z5RJR5"/>
<dbReference type="AlphaFoldDB" id="A0A1Z5RJR5"/>
<gene>
    <name evidence="2" type="ORF">SORBI_3005G213766</name>
</gene>